<dbReference type="GO" id="GO:0003723">
    <property type="term" value="F:RNA binding"/>
    <property type="evidence" value="ECO:0007669"/>
    <property type="project" value="InterPro"/>
</dbReference>
<reference evidence="2 3" key="1">
    <citation type="journal article" date="2017" name="Int. J. Parasitol.">
        <title>The genome of the protozoan parasite Cystoisospora suis and a reverse vaccinology approach to identify vaccine candidates.</title>
        <authorList>
            <person name="Palmieri N."/>
            <person name="Shrestha A."/>
            <person name="Ruttkowski B."/>
            <person name="Beck T."/>
            <person name="Vogl C."/>
            <person name="Tomley F."/>
            <person name="Blake D.P."/>
            <person name="Joachim A."/>
        </authorList>
    </citation>
    <scope>NUCLEOTIDE SEQUENCE [LARGE SCALE GENOMIC DNA]</scope>
    <source>
        <strain evidence="2 3">Wien I</strain>
    </source>
</reference>
<feature type="compositionally biased region" description="Polar residues" evidence="1">
    <location>
        <begin position="157"/>
        <end position="172"/>
    </location>
</feature>
<dbReference type="InterPro" id="IPR023398">
    <property type="entry name" value="TIF_eIF4e-like"/>
</dbReference>
<dbReference type="AlphaFoldDB" id="A0A2C6KR77"/>
<dbReference type="VEuPathDB" id="ToxoDB:CSUI_007269"/>
<dbReference type="EMBL" id="MIGC01003800">
    <property type="protein sequence ID" value="PHJ18904.1"/>
    <property type="molecule type" value="Genomic_DNA"/>
</dbReference>
<gene>
    <name evidence="2" type="ORF">CSUI_007269</name>
</gene>
<dbReference type="RefSeq" id="XP_067920608.1">
    <property type="nucleotide sequence ID" value="XM_068067417.1"/>
</dbReference>
<feature type="compositionally biased region" description="Low complexity" evidence="1">
    <location>
        <begin position="205"/>
        <end position="229"/>
    </location>
</feature>
<sequence length="229" mass="24232">MDVIWESLVLSSIGEMFDCSDVVGVVLNKKMKEVVFSVWIEANEDGHVDPLVSQRIKEKLSELCPPFASPYFQYRSFEVFLKETRGGHNKTRGSSRSPGGAPKRDGGGDRKETDASPHLHPHHSYYCASPSASPSFKPSSYKVNGSVGDYYQPPHPNSSSSKRNAQQGSSLLPSPVLSAKGEFPRPFHAAPPLLPTPRGGGGGSASATSTTTTTAGGSSAVSSSSSSSS</sequence>
<evidence type="ECO:0000313" key="2">
    <source>
        <dbReference type="EMBL" id="PHJ18904.1"/>
    </source>
</evidence>
<feature type="region of interest" description="Disordered" evidence="1">
    <location>
        <begin position="85"/>
        <end position="129"/>
    </location>
</feature>
<feature type="region of interest" description="Disordered" evidence="1">
    <location>
        <begin position="146"/>
        <end position="229"/>
    </location>
</feature>
<evidence type="ECO:0000313" key="3">
    <source>
        <dbReference type="Proteomes" id="UP000221165"/>
    </source>
</evidence>
<accession>A0A2C6KR77</accession>
<evidence type="ECO:0000256" key="1">
    <source>
        <dbReference type="SAM" id="MobiDB-lite"/>
    </source>
</evidence>
<dbReference type="GeneID" id="94430628"/>
<feature type="compositionally biased region" description="Basic and acidic residues" evidence="1">
    <location>
        <begin position="102"/>
        <end position="117"/>
    </location>
</feature>
<name>A0A2C6KR77_9APIC</name>
<keyword evidence="3" id="KW-1185">Reference proteome</keyword>
<dbReference type="GO" id="GO:0003743">
    <property type="term" value="F:translation initiation factor activity"/>
    <property type="evidence" value="ECO:0007669"/>
    <property type="project" value="UniProtKB-KW"/>
</dbReference>
<organism evidence="2 3">
    <name type="scientific">Cystoisospora suis</name>
    <dbReference type="NCBI Taxonomy" id="483139"/>
    <lineage>
        <taxon>Eukaryota</taxon>
        <taxon>Sar</taxon>
        <taxon>Alveolata</taxon>
        <taxon>Apicomplexa</taxon>
        <taxon>Conoidasida</taxon>
        <taxon>Coccidia</taxon>
        <taxon>Eucoccidiorida</taxon>
        <taxon>Eimeriorina</taxon>
        <taxon>Sarcocystidae</taxon>
        <taxon>Cystoisospora</taxon>
    </lineage>
</organism>
<dbReference type="Gene3D" id="3.30.760.10">
    <property type="entry name" value="RNA Cap, Translation Initiation Factor Eif4e"/>
    <property type="match status" value="1"/>
</dbReference>
<dbReference type="OrthoDB" id="331512at2759"/>
<protein>
    <submittedName>
        <fullName evidence="2">Eukaryotic initiation factor-4e</fullName>
    </submittedName>
</protein>
<dbReference type="InterPro" id="IPR001040">
    <property type="entry name" value="TIF_eIF_4E"/>
</dbReference>
<dbReference type="SUPFAM" id="SSF55418">
    <property type="entry name" value="eIF4e-like"/>
    <property type="match status" value="1"/>
</dbReference>
<comment type="caution">
    <text evidence="2">The sequence shown here is derived from an EMBL/GenBank/DDBJ whole genome shotgun (WGS) entry which is preliminary data.</text>
</comment>
<dbReference type="Proteomes" id="UP000221165">
    <property type="component" value="Unassembled WGS sequence"/>
</dbReference>
<proteinExistence type="predicted"/>
<keyword evidence="2" id="KW-0648">Protein biosynthesis</keyword>
<dbReference type="Pfam" id="PF01652">
    <property type="entry name" value="IF4E"/>
    <property type="match status" value="1"/>
</dbReference>
<keyword evidence="2" id="KW-0396">Initiation factor</keyword>